<feature type="non-terminal residue" evidence="2">
    <location>
        <position position="1"/>
    </location>
</feature>
<feature type="non-terminal residue" evidence="2">
    <location>
        <position position="66"/>
    </location>
</feature>
<protein>
    <submittedName>
        <fullName evidence="2">Glutamate Aspartate transport system permease protein GltJ</fullName>
    </submittedName>
</protein>
<name>A0A6J4PPG0_9BURK</name>
<accession>A0A6J4PPG0</accession>
<reference evidence="2" key="1">
    <citation type="submission" date="2020-02" db="EMBL/GenBank/DDBJ databases">
        <authorList>
            <person name="Meier V. D."/>
        </authorList>
    </citation>
    <scope>NUCLEOTIDE SEQUENCE</scope>
    <source>
        <strain evidence="2">AVDCRST_MAG51</strain>
    </source>
</reference>
<evidence type="ECO:0000256" key="1">
    <source>
        <dbReference type="SAM" id="MobiDB-lite"/>
    </source>
</evidence>
<gene>
    <name evidence="2" type="ORF">AVDCRST_MAG51-1971</name>
</gene>
<organism evidence="2">
    <name type="scientific">uncultured Ramlibacter sp</name>
    <dbReference type="NCBI Taxonomy" id="260755"/>
    <lineage>
        <taxon>Bacteria</taxon>
        <taxon>Pseudomonadati</taxon>
        <taxon>Pseudomonadota</taxon>
        <taxon>Betaproteobacteria</taxon>
        <taxon>Burkholderiales</taxon>
        <taxon>Comamonadaceae</taxon>
        <taxon>Ramlibacter</taxon>
        <taxon>environmental samples</taxon>
    </lineage>
</organism>
<feature type="region of interest" description="Disordered" evidence="1">
    <location>
        <begin position="1"/>
        <end position="66"/>
    </location>
</feature>
<evidence type="ECO:0000313" key="2">
    <source>
        <dbReference type="EMBL" id="CAA9420405.1"/>
    </source>
</evidence>
<dbReference type="AlphaFoldDB" id="A0A6J4PPG0"/>
<proteinExistence type="predicted"/>
<feature type="compositionally biased region" description="Basic residues" evidence="1">
    <location>
        <begin position="39"/>
        <end position="50"/>
    </location>
</feature>
<sequence>DLGLAGISPGRRQRPHVPGMDDRFLGLGPGRGRQCVGHRGPHGRDRRHPAHAAEQPLGGAAGQRVG</sequence>
<dbReference type="EMBL" id="CADCUX010000416">
    <property type="protein sequence ID" value="CAA9420405.1"/>
    <property type="molecule type" value="Genomic_DNA"/>
</dbReference>